<accession>A0A1Y2D2Z9</accession>
<name>A0A1Y2D2Z9_9FUNG</name>
<keyword evidence="2" id="KW-1185">Reference proteome</keyword>
<dbReference type="AlphaFoldDB" id="A0A1Y2D2Z9"/>
<dbReference type="Proteomes" id="UP000193642">
    <property type="component" value="Unassembled WGS sequence"/>
</dbReference>
<comment type="caution">
    <text evidence="1">The sequence shown here is derived from an EMBL/GenBank/DDBJ whole genome shotgun (WGS) entry which is preliminary data.</text>
</comment>
<gene>
    <name evidence="1" type="ORF">BCR33DRAFT_710905</name>
</gene>
<sequence>MTEHTATCQIVKVEKRGRRKGRKLVDIVSEVLPDYNNLGDEETMIVLERVYQFLQRNGVEMMKADVHDEFTVAGGLVYELQIHLFRKLRKVFNGRVLKDPRL</sequence>
<proteinExistence type="predicted"/>
<organism evidence="1 2">
    <name type="scientific">Rhizoclosmatium globosum</name>
    <dbReference type="NCBI Taxonomy" id="329046"/>
    <lineage>
        <taxon>Eukaryota</taxon>
        <taxon>Fungi</taxon>
        <taxon>Fungi incertae sedis</taxon>
        <taxon>Chytridiomycota</taxon>
        <taxon>Chytridiomycota incertae sedis</taxon>
        <taxon>Chytridiomycetes</taxon>
        <taxon>Chytridiales</taxon>
        <taxon>Chytriomycetaceae</taxon>
        <taxon>Rhizoclosmatium</taxon>
    </lineage>
</organism>
<protein>
    <submittedName>
        <fullName evidence="1">Uncharacterized protein</fullName>
    </submittedName>
</protein>
<dbReference type="EMBL" id="MCGO01000001">
    <property type="protein sequence ID" value="ORY53486.1"/>
    <property type="molecule type" value="Genomic_DNA"/>
</dbReference>
<evidence type="ECO:0000313" key="1">
    <source>
        <dbReference type="EMBL" id="ORY53486.1"/>
    </source>
</evidence>
<reference evidence="1 2" key="1">
    <citation type="submission" date="2016-07" db="EMBL/GenBank/DDBJ databases">
        <title>Pervasive Adenine N6-methylation of Active Genes in Fungi.</title>
        <authorList>
            <consortium name="DOE Joint Genome Institute"/>
            <person name="Mondo S.J."/>
            <person name="Dannebaum R.O."/>
            <person name="Kuo R.C."/>
            <person name="Labutti K."/>
            <person name="Haridas S."/>
            <person name="Kuo A."/>
            <person name="Salamov A."/>
            <person name="Ahrendt S.R."/>
            <person name="Lipzen A."/>
            <person name="Sullivan W."/>
            <person name="Andreopoulos W.B."/>
            <person name="Clum A."/>
            <person name="Lindquist E."/>
            <person name="Daum C."/>
            <person name="Ramamoorthy G.K."/>
            <person name="Gryganskyi A."/>
            <person name="Culley D."/>
            <person name="Magnuson J.K."/>
            <person name="James T.Y."/>
            <person name="O'Malley M.A."/>
            <person name="Stajich J.E."/>
            <person name="Spatafora J.W."/>
            <person name="Visel A."/>
            <person name="Grigoriev I.V."/>
        </authorList>
    </citation>
    <scope>NUCLEOTIDE SEQUENCE [LARGE SCALE GENOMIC DNA]</scope>
    <source>
        <strain evidence="1 2">JEL800</strain>
    </source>
</reference>
<evidence type="ECO:0000313" key="2">
    <source>
        <dbReference type="Proteomes" id="UP000193642"/>
    </source>
</evidence>